<gene>
    <name evidence="1" type="ORF">MXF72_12225</name>
</gene>
<sequence>MKILIIGSCVSRDIINLPEAENCEISLYIARSSLASMFSPPPFKDEYSEKLKSPFQRRLVEWDIKKKSIDRLRAASADVVIVDSIDERFSIASFQNGGRCTLSSELISTKMEVPPSAKTIRAGTPLFMEWWTAGWLQLLEILEEKKLKEKILINKVFCQKKTEKGIEFDENRVNRINDLLSKIYETQKKSLPSSQFIEYNNELTCPDDHQWGPSPFHFSEASQLLALKKIKEIAGSNQ</sequence>
<dbReference type="Proteomes" id="UP000830925">
    <property type="component" value="Chromosome"/>
</dbReference>
<dbReference type="EMBL" id="CP095873">
    <property type="protein sequence ID" value="UPL20191.1"/>
    <property type="molecule type" value="Genomic_DNA"/>
</dbReference>
<evidence type="ECO:0000313" key="2">
    <source>
        <dbReference type="Proteomes" id="UP000830925"/>
    </source>
</evidence>
<name>A0AAE9H916_ALCFA</name>
<accession>A0AAE9H916</accession>
<protein>
    <submittedName>
        <fullName evidence="1">DUF6270 domain-containing protein</fullName>
    </submittedName>
</protein>
<proteinExistence type="predicted"/>
<organism evidence="1 2">
    <name type="scientific">Alcaligenes faecalis</name>
    <dbReference type="NCBI Taxonomy" id="511"/>
    <lineage>
        <taxon>Bacteria</taxon>
        <taxon>Pseudomonadati</taxon>
        <taxon>Pseudomonadota</taxon>
        <taxon>Betaproteobacteria</taxon>
        <taxon>Burkholderiales</taxon>
        <taxon>Alcaligenaceae</taxon>
        <taxon>Alcaligenes</taxon>
    </lineage>
</organism>
<evidence type="ECO:0000313" key="1">
    <source>
        <dbReference type="EMBL" id="UPL20191.1"/>
    </source>
</evidence>
<dbReference type="Pfam" id="PF19786">
    <property type="entry name" value="DUF6270"/>
    <property type="match status" value="1"/>
</dbReference>
<dbReference type="InterPro" id="IPR046237">
    <property type="entry name" value="DUF6270"/>
</dbReference>
<dbReference type="AlphaFoldDB" id="A0AAE9H916"/>
<dbReference type="RefSeq" id="WP_247965702.1">
    <property type="nucleotide sequence ID" value="NZ_CP095873.1"/>
</dbReference>
<reference evidence="1" key="1">
    <citation type="submission" date="2022-04" db="EMBL/GenBank/DDBJ databases">
        <title>Genomic mining of Alcaligenes faecalis D334 producing ectoin and derivatives.</title>
        <authorList>
            <person name="Doan V.T."/>
            <person name="Quach N.T."/>
            <person name="Vu T.-H.-N."/>
            <person name="Phi Q.-T."/>
        </authorList>
    </citation>
    <scope>NUCLEOTIDE SEQUENCE</scope>
    <source>
        <strain evidence="1">D334</strain>
    </source>
</reference>